<dbReference type="Proteomes" id="UP000244005">
    <property type="component" value="Unassembled WGS sequence"/>
</dbReference>
<proteinExistence type="predicted"/>
<gene>
    <name evidence="2" type="ORF">MARPO_0031s0105</name>
</gene>
<keyword evidence="3" id="KW-1185">Reference proteome</keyword>
<evidence type="ECO:0000256" key="1">
    <source>
        <dbReference type="SAM" id="MobiDB-lite"/>
    </source>
</evidence>
<reference evidence="3" key="1">
    <citation type="journal article" date="2017" name="Cell">
        <title>Insights into land plant evolution garnered from the Marchantia polymorpha genome.</title>
        <authorList>
            <person name="Bowman J.L."/>
            <person name="Kohchi T."/>
            <person name="Yamato K.T."/>
            <person name="Jenkins J."/>
            <person name="Shu S."/>
            <person name="Ishizaki K."/>
            <person name="Yamaoka S."/>
            <person name="Nishihama R."/>
            <person name="Nakamura Y."/>
            <person name="Berger F."/>
            <person name="Adam C."/>
            <person name="Aki S.S."/>
            <person name="Althoff F."/>
            <person name="Araki T."/>
            <person name="Arteaga-Vazquez M.A."/>
            <person name="Balasubrmanian S."/>
            <person name="Barry K."/>
            <person name="Bauer D."/>
            <person name="Boehm C.R."/>
            <person name="Briginshaw L."/>
            <person name="Caballero-Perez J."/>
            <person name="Catarino B."/>
            <person name="Chen F."/>
            <person name="Chiyoda S."/>
            <person name="Chovatia M."/>
            <person name="Davies K.M."/>
            <person name="Delmans M."/>
            <person name="Demura T."/>
            <person name="Dierschke T."/>
            <person name="Dolan L."/>
            <person name="Dorantes-Acosta A.E."/>
            <person name="Eklund D.M."/>
            <person name="Florent S.N."/>
            <person name="Flores-Sandoval E."/>
            <person name="Fujiyama A."/>
            <person name="Fukuzawa H."/>
            <person name="Galik B."/>
            <person name="Grimanelli D."/>
            <person name="Grimwood J."/>
            <person name="Grossniklaus U."/>
            <person name="Hamada T."/>
            <person name="Haseloff J."/>
            <person name="Hetherington A.J."/>
            <person name="Higo A."/>
            <person name="Hirakawa Y."/>
            <person name="Hundley H.N."/>
            <person name="Ikeda Y."/>
            <person name="Inoue K."/>
            <person name="Inoue S.I."/>
            <person name="Ishida S."/>
            <person name="Jia Q."/>
            <person name="Kakita M."/>
            <person name="Kanazawa T."/>
            <person name="Kawai Y."/>
            <person name="Kawashima T."/>
            <person name="Kennedy M."/>
            <person name="Kinose K."/>
            <person name="Kinoshita T."/>
            <person name="Kohara Y."/>
            <person name="Koide E."/>
            <person name="Komatsu K."/>
            <person name="Kopischke S."/>
            <person name="Kubo M."/>
            <person name="Kyozuka J."/>
            <person name="Lagercrantz U."/>
            <person name="Lin S.S."/>
            <person name="Lindquist E."/>
            <person name="Lipzen A.M."/>
            <person name="Lu C.W."/>
            <person name="De Luna E."/>
            <person name="Martienssen R.A."/>
            <person name="Minamino N."/>
            <person name="Mizutani M."/>
            <person name="Mizutani M."/>
            <person name="Mochizuki N."/>
            <person name="Monte I."/>
            <person name="Mosher R."/>
            <person name="Nagasaki H."/>
            <person name="Nakagami H."/>
            <person name="Naramoto S."/>
            <person name="Nishitani K."/>
            <person name="Ohtani M."/>
            <person name="Okamoto T."/>
            <person name="Okumura M."/>
            <person name="Phillips J."/>
            <person name="Pollak B."/>
            <person name="Reinders A."/>
            <person name="Rovekamp M."/>
            <person name="Sano R."/>
            <person name="Sawa S."/>
            <person name="Schmid M.W."/>
            <person name="Shirakawa M."/>
            <person name="Solano R."/>
            <person name="Spunde A."/>
            <person name="Suetsugu N."/>
            <person name="Sugano S."/>
            <person name="Sugiyama A."/>
            <person name="Sun R."/>
            <person name="Suzuki Y."/>
            <person name="Takenaka M."/>
            <person name="Takezawa D."/>
            <person name="Tomogane H."/>
            <person name="Tsuzuki M."/>
            <person name="Ueda T."/>
            <person name="Umeda M."/>
            <person name="Ward J.M."/>
            <person name="Watanabe Y."/>
            <person name="Yazaki K."/>
            <person name="Yokoyama R."/>
            <person name="Yoshitake Y."/>
            <person name="Yotsui I."/>
            <person name="Zachgo S."/>
            <person name="Schmutz J."/>
        </authorList>
    </citation>
    <scope>NUCLEOTIDE SEQUENCE [LARGE SCALE GENOMIC DNA]</scope>
    <source>
        <strain evidence="3">Tak-1</strain>
    </source>
</reference>
<name>A0A2R6X7R1_MARPO</name>
<feature type="region of interest" description="Disordered" evidence="1">
    <location>
        <begin position="9"/>
        <end position="28"/>
    </location>
</feature>
<dbReference type="AlphaFoldDB" id="A0A2R6X7R1"/>
<accession>A0A2R6X7R1</accession>
<evidence type="ECO:0000313" key="3">
    <source>
        <dbReference type="Proteomes" id="UP000244005"/>
    </source>
</evidence>
<dbReference type="EMBL" id="KZ772703">
    <property type="protein sequence ID" value="PTQ42137.1"/>
    <property type="molecule type" value="Genomic_DNA"/>
</dbReference>
<sequence length="204" mass="23378">MDLQLFHYSSDPPGGCKSLRSMSPTPSSEKKVKIWTGKIWEEAREFNLCIIAEVYPANMRKNIPQVHERELPSDPNIELTLDHQIRSETLPTYLISLGLNAYNLTESIPWSFWIATLVLSGSVDRPRAGDALEPLASEAHRITYVKHNLMTDQIDTLMQENWNRTRDQHVEDDVPKLLTYIRDEKGSRTIFTESKAKYFSGSVV</sequence>
<evidence type="ECO:0000313" key="2">
    <source>
        <dbReference type="EMBL" id="PTQ42137.1"/>
    </source>
</evidence>
<organism evidence="2 3">
    <name type="scientific">Marchantia polymorpha</name>
    <name type="common">Common liverwort</name>
    <name type="synonym">Marchantia aquatica</name>
    <dbReference type="NCBI Taxonomy" id="3197"/>
    <lineage>
        <taxon>Eukaryota</taxon>
        <taxon>Viridiplantae</taxon>
        <taxon>Streptophyta</taxon>
        <taxon>Embryophyta</taxon>
        <taxon>Marchantiophyta</taxon>
        <taxon>Marchantiopsida</taxon>
        <taxon>Marchantiidae</taxon>
        <taxon>Marchantiales</taxon>
        <taxon>Marchantiaceae</taxon>
        <taxon>Marchantia</taxon>
    </lineage>
</organism>
<protein>
    <submittedName>
        <fullName evidence="2">Uncharacterized protein</fullName>
    </submittedName>
</protein>
<dbReference type="Gramene" id="Mp2g04500.1">
    <property type="protein sequence ID" value="Mp2g04500.1.cds"/>
    <property type="gene ID" value="Mp2g04500"/>
</dbReference>